<name>A0A0C2NPK3_CLOBO</name>
<evidence type="ECO:0000256" key="1">
    <source>
        <dbReference type="SAM" id="Coils"/>
    </source>
</evidence>
<dbReference type="Proteomes" id="UP000472355">
    <property type="component" value="Unassembled WGS sequence"/>
</dbReference>
<evidence type="ECO:0000313" key="4">
    <source>
        <dbReference type="EMBL" id="NFN33620.1"/>
    </source>
</evidence>
<evidence type="ECO:0000313" key="6">
    <source>
        <dbReference type="Proteomes" id="UP000473681"/>
    </source>
</evidence>
<dbReference type="OrthoDB" id="1912904at2"/>
<dbReference type="EMBL" id="SGKU01000001">
    <property type="protein sequence ID" value="NFA41043.1"/>
    <property type="molecule type" value="Genomic_DNA"/>
</dbReference>
<evidence type="ECO:0000313" key="3">
    <source>
        <dbReference type="EMBL" id="NFF86765.1"/>
    </source>
</evidence>
<dbReference type="InterPro" id="IPR054688">
    <property type="entry name" value="CD1247_N"/>
</dbReference>
<comment type="caution">
    <text evidence="4">The sequence shown here is derived from an EMBL/GenBank/DDBJ whole genome shotgun (WGS) entry which is preliminary data.</text>
</comment>
<dbReference type="Proteomes" id="UP000473681">
    <property type="component" value="Unassembled WGS sequence"/>
</dbReference>
<keyword evidence="1" id="KW-0175">Coiled coil</keyword>
<sequence>MEKLRDQINDLKLNLSQIESEEYKKYFSSIVSILETMDNKIEELTVNQETIEENIRFMDDDLSGLQDELFEEVSIDELSELEDEYVEATCCHCGNTVFAEQSTLKNNNEIPCPYCNKNIKG</sequence>
<evidence type="ECO:0000313" key="2">
    <source>
        <dbReference type="EMBL" id="NFA41043.1"/>
    </source>
</evidence>
<dbReference type="EMBL" id="SWVK01000001">
    <property type="protein sequence ID" value="NFN33620.1"/>
    <property type="molecule type" value="Genomic_DNA"/>
</dbReference>
<dbReference type="AlphaFoldDB" id="A0A0C2NPK3"/>
<gene>
    <name evidence="2" type="ORF">EXM65_00300</name>
    <name evidence="3" type="ORF">FC774_02440</name>
    <name evidence="4" type="ORF">FDB51_00445</name>
</gene>
<feature type="coiled-coil region" evidence="1">
    <location>
        <begin position="1"/>
        <end position="68"/>
    </location>
</feature>
<evidence type="ECO:0000313" key="7">
    <source>
        <dbReference type="Proteomes" id="UP000476820"/>
    </source>
</evidence>
<organism evidence="4 6">
    <name type="scientific">Clostridium botulinum</name>
    <dbReference type="NCBI Taxonomy" id="1491"/>
    <lineage>
        <taxon>Bacteria</taxon>
        <taxon>Bacillati</taxon>
        <taxon>Bacillota</taxon>
        <taxon>Clostridia</taxon>
        <taxon>Eubacteriales</taxon>
        <taxon>Clostridiaceae</taxon>
        <taxon>Clostridium</taxon>
    </lineage>
</organism>
<dbReference type="EMBL" id="SWOV01000004">
    <property type="protein sequence ID" value="NFF86765.1"/>
    <property type="molecule type" value="Genomic_DNA"/>
</dbReference>
<dbReference type="NCBIfam" id="NF045650">
    <property type="entry name" value="CD1247_Nterm"/>
    <property type="match status" value="1"/>
</dbReference>
<reference evidence="2 5" key="1">
    <citation type="submission" date="2019-02" db="EMBL/GenBank/DDBJ databases">
        <title>Genome sequencing of Clostridium botulinum clinical isolates.</title>
        <authorList>
            <person name="Brunt J."/>
            <person name="Van Vliet A.H.M."/>
            <person name="Stringer S.C."/>
            <person name="Grant K.A."/>
            <person name="Carter A.C."/>
            <person name="Peck M.W."/>
        </authorList>
    </citation>
    <scope>NUCLEOTIDE SEQUENCE [LARGE SCALE GENOMIC DNA]</scope>
    <source>
        <strain evidence="2 5">H113700579</strain>
    </source>
</reference>
<dbReference type="Proteomes" id="UP000476820">
    <property type="component" value="Unassembled WGS sequence"/>
</dbReference>
<proteinExistence type="predicted"/>
<dbReference type="RefSeq" id="WP_012449972.1">
    <property type="nucleotide sequence ID" value="NZ_CP010520.1"/>
</dbReference>
<protein>
    <submittedName>
        <fullName evidence="4">Uncharacterized protein</fullName>
    </submittedName>
</protein>
<evidence type="ECO:0000313" key="5">
    <source>
        <dbReference type="Proteomes" id="UP000472355"/>
    </source>
</evidence>
<accession>A0A0C2NPK3</accession>
<reference evidence="6 7" key="2">
    <citation type="submission" date="2019-04" db="EMBL/GenBank/DDBJ databases">
        <title>Genome sequencing of Clostridium botulinum Groups I-IV and Clostridium butyricum.</title>
        <authorList>
            <person name="Brunt J."/>
            <person name="Van Vliet A.H.M."/>
            <person name="Stringer S.C."/>
            <person name="Carter A.T."/>
            <person name="Peck M.W."/>
        </authorList>
    </citation>
    <scope>NUCLEOTIDE SEQUENCE [LARGE SCALE GENOMIC DNA]</scope>
    <source>
        <strain evidence="3 7">1605</strain>
        <strain evidence="4 6">CB-K-33E</strain>
    </source>
</reference>